<dbReference type="Proteomes" id="UP000325333">
    <property type="component" value="Unassembled WGS sequence"/>
</dbReference>
<name>A0A5B0KXA8_9PROT</name>
<dbReference type="AlphaFoldDB" id="A0A5B0KXA8"/>
<comment type="caution">
    <text evidence="2">The sequence shown here is derived from an EMBL/GenBank/DDBJ whole genome shotgun (WGS) entry which is preliminary data.</text>
</comment>
<protein>
    <submittedName>
        <fullName evidence="2">Uncharacterized protein</fullName>
    </submittedName>
</protein>
<feature type="region of interest" description="Disordered" evidence="1">
    <location>
        <begin position="1"/>
        <end position="27"/>
    </location>
</feature>
<organism evidence="2 3">
    <name type="scientific">Azospirillum argentinense</name>
    <dbReference type="NCBI Taxonomy" id="2970906"/>
    <lineage>
        <taxon>Bacteria</taxon>
        <taxon>Pseudomonadati</taxon>
        <taxon>Pseudomonadota</taxon>
        <taxon>Alphaproteobacteria</taxon>
        <taxon>Rhodospirillales</taxon>
        <taxon>Azospirillaceae</taxon>
        <taxon>Azospirillum</taxon>
    </lineage>
</organism>
<proteinExistence type="predicted"/>
<feature type="compositionally biased region" description="Basic residues" evidence="1">
    <location>
        <begin position="9"/>
        <end position="18"/>
    </location>
</feature>
<evidence type="ECO:0000313" key="2">
    <source>
        <dbReference type="EMBL" id="KAA1057357.1"/>
    </source>
</evidence>
<reference evidence="2 3" key="1">
    <citation type="submission" date="2019-07" db="EMBL/GenBank/DDBJ databases">
        <title>Genome sequencing of the stress-tolerant strain Azospirillum brasilense Az19.</title>
        <authorList>
            <person name="Maroniche G.A."/>
            <person name="Garcia J.E."/>
            <person name="Pagnussat L."/>
            <person name="Amenta M."/>
            <person name="Creus C.M."/>
        </authorList>
    </citation>
    <scope>NUCLEOTIDE SEQUENCE [LARGE SCALE GENOMIC DNA]</scope>
    <source>
        <strain evidence="2 3">Az19</strain>
    </source>
</reference>
<sequence length="47" mass="5498">MSRQLLRERRGRHTRKNSAGRETSPPRRLSLFHIFFRDVNGRSGFGG</sequence>
<evidence type="ECO:0000313" key="3">
    <source>
        <dbReference type="Proteomes" id="UP000325333"/>
    </source>
</evidence>
<gene>
    <name evidence="2" type="ORF">FH063_001525</name>
</gene>
<dbReference type="EMBL" id="VEWN01000002">
    <property type="protein sequence ID" value="KAA1057357.1"/>
    <property type="molecule type" value="Genomic_DNA"/>
</dbReference>
<evidence type="ECO:0000256" key="1">
    <source>
        <dbReference type="SAM" id="MobiDB-lite"/>
    </source>
</evidence>
<accession>A0A5B0KXA8</accession>